<evidence type="ECO:0000313" key="3">
    <source>
        <dbReference type="Proteomes" id="UP000315017"/>
    </source>
</evidence>
<accession>A0A517YCM2</accession>
<reference evidence="2 3" key="1">
    <citation type="submission" date="2019-02" db="EMBL/GenBank/DDBJ databases">
        <title>Deep-cultivation of Planctomycetes and their phenomic and genomic characterization uncovers novel biology.</title>
        <authorList>
            <person name="Wiegand S."/>
            <person name="Jogler M."/>
            <person name="Boedeker C."/>
            <person name="Pinto D."/>
            <person name="Vollmers J."/>
            <person name="Rivas-Marin E."/>
            <person name="Kohn T."/>
            <person name="Peeters S.H."/>
            <person name="Heuer A."/>
            <person name="Rast P."/>
            <person name="Oberbeckmann S."/>
            <person name="Bunk B."/>
            <person name="Jeske O."/>
            <person name="Meyerdierks A."/>
            <person name="Storesund J.E."/>
            <person name="Kallscheuer N."/>
            <person name="Luecker S."/>
            <person name="Lage O.M."/>
            <person name="Pohl T."/>
            <person name="Merkel B.J."/>
            <person name="Hornburger P."/>
            <person name="Mueller R.-W."/>
            <person name="Bruemmer F."/>
            <person name="Labrenz M."/>
            <person name="Spormann A.M."/>
            <person name="Op den Camp H."/>
            <person name="Overmann J."/>
            <person name="Amann R."/>
            <person name="Jetten M.S.M."/>
            <person name="Mascher T."/>
            <person name="Medema M.H."/>
            <person name="Devos D.P."/>
            <person name="Kaster A.-K."/>
            <person name="Ovreas L."/>
            <person name="Rohde M."/>
            <person name="Galperin M.Y."/>
            <person name="Jogler C."/>
        </authorList>
    </citation>
    <scope>NUCLEOTIDE SEQUENCE [LARGE SCALE GENOMIC DNA]</scope>
    <source>
        <strain evidence="2 3">ETA_A8</strain>
    </source>
</reference>
<name>A0A517YCM2_9BACT</name>
<dbReference type="Proteomes" id="UP000315017">
    <property type="component" value="Chromosome"/>
</dbReference>
<evidence type="ECO:0000313" key="2">
    <source>
        <dbReference type="EMBL" id="QDU27971.1"/>
    </source>
</evidence>
<feature type="signal peptide" evidence="1">
    <location>
        <begin position="1"/>
        <end position="25"/>
    </location>
</feature>
<protein>
    <submittedName>
        <fullName evidence="2">Uncharacterized protein</fullName>
    </submittedName>
</protein>
<gene>
    <name evidence="2" type="ORF">ETAA8_30630</name>
</gene>
<dbReference type="EMBL" id="CP036274">
    <property type="protein sequence ID" value="QDU27971.1"/>
    <property type="molecule type" value="Genomic_DNA"/>
</dbReference>
<keyword evidence="3" id="KW-1185">Reference proteome</keyword>
<evidence type="ECO:0000256" key="1">
    <source>
        <dbReference type="SAM" id="SignalP"/>
    </source>
</evidence>
<dbReference type="RefSeq" id="WP_145089478.1">
    <property type="nucleotide sequence ID" value="NZ_CP036274.1"/>
</dbReference>
<keyword evidence="1" id="KW-0732">Signal</keyword>
<organism evidence="2 3">
    <name type="scientific">Anatilimnocola aggregata</name>
    <dbReference type="NCBI Taxonomy" id="2528021"/>
    <lineage>
        <taxon>Bacteria</taxon>
        <taxon>Pseudomonadati</taxon>
        <taxon>Planctomycetota</taxon>
        <taxon>Planctomycetia</taxon>
        <taxon>Pirellulales</taxon>
        <taxon>Pirellulaceae</taxon>
        <taxon>Anatilimnocola</taxon>
    </lineage>
</organism>
<sequence precursor="true">MLKRARLTYSLVATLVAWQISTAYAQVGDPTLRTDHPQYAGEGAFQTVADCVKFAVNGKQPLTEQEQAIAVYNWLLTHQWHLASPQEFCSPGRQPDTNAGHEDSIVYDAARARFSYGYGLCGTVHAWNEPYWQAAGFAARRRAFPGHTNSEIQYGGTWHAFDTDMAGLLFRQDGIVAGYEDIIADPTLAGSVKAPVPHYPFAWPGDFNGMKKGWLQVAKEPNKWYRMYNGGYECQPGIVNLRAGETFTRWFDPDHFGGPTKRRFWHHQPGGPFRDWTFANNGQPRHDGREHNARGNASYSNGEFVYQPDLAKAQFAKLGDKFSVTFTHWSPYVICGDPVDDANPMTGRATDGLIVSGKLHGEVQVDVSPDQGQTWTTIENPQLPLDLTERVKGRNGWHVRLLAAEPSSINEIKFTTTTQVCQAIYPRLRPGGSQVDYRAAARGVVAVLPNFGLAEEEVGKFEDVSRRSSNLAYRGRSAQSRLAYETTNNKPASTVFPIVSQHPLVEVRAAIRYQVRVPPPQGHDYCLEVSTDAGKTWQTFAKADIPKDNEFSSGWLAGAVNIADAKKNQALVRVTLYAGGHKTGLIDAQFYGIYEQPSSSTMKVEYGWLEAGKLKTHTESIPVGTQPHTWKIPTDDKIVDDFVRLSASRE</sequence>
<dbReference type="OrthoDB" id="222978at2"/>
<dbReference type="AlphaFoldDB" id="A0A517YCM2"/>
<dbReference type="KEGG" id="aagg:ETAA8_30630"/>
<feature type="chain" id="PRO_5021987978" evidence="1">
    <location>
        <begin position="26"/>
        <end position="650"/>
    </location>
</feature>
<proteinExistence type="predicted"/>